<protein>
    <submittedName>
        <fullName evidence="2">Uncharacterized protein</fullName>
    </submittedName>
</protein>
<sequence length="100" mass="10163">MVKSRDASAGADIPAAVIWIASPRQGRTSARGAGGIRWPVPESGLGCGGDRPGRVAPDTVAAGRIGRPRAGAMFWTNGRQPGMLTATRSAAAPAAGDEPW</sequence>
<organism evidence="2 3">
    <name type="scientific">Actinocatenispora comari</name>
    <dbReference type="NCBI Taxonomy" id="2807577"/>
    <lineage>
        <taxon>Bacteria</taxon>
        <taxon>Bacillati</taxon>
        <taxon>Actinomycetota</taxon>
        <taxon>Actinomycetes</taxon>
        <taxon>Micromonosporales</taxon>
        <taxon>Micromonosporaceae</taxon>
        <taxon>Actinocatenispora</taxon>
    </lineage>
</organism>
<dbReference type="Proteomes" id="UP000614996">
    <property type="component" value="Unassembled WGS sequence"/>
</dbReference>
<accession>A0A8J4EJ31</accession>
<dbReference type="EMBL" id="BOPO01000013">
    <property type="protein sequence ID" value="GIL25881.1"/>
    <property type="molecule type" value="Genomic_DNA"/>
</dbReference>
<feature type="region of interest" description="Disordered" evidence="1">
    <location>
        <begin position="26"/>
        <end position="58"/>
    </location>
</feature>
<keyword evidence="3" id="KW-1185">Reference proteome</keyword>
<name>A0A8J4EJ31_9ACTN</name>
<dbReference type="AlphaFoldDB" id="A0A8J4EJ31"/>
<evidence type="ECO:0000256" key="1">
    <source>
        <dbReference type="SAM" id="MobiDB-lite"/>
    </source>
</evidence>
<reference evidence="3" key="1">
    <citation type="journal article" date="2021" name="Int. J. Syst. Evol. Microbiol.">
        <title>Actinocatenispora comari sp. nov., an endophytic actinomycete isolated from aerial parts of Comarum salesowianum.</title>
        <authorList>
            <person name="Oyunbileg N."/>
            <person name="Iizaka Y."/>
            <person name="Hamada M."/>
            <person name="Davaapurev B.O."/>
            <person name="Fukumoto A."/>
            <person name="Tsetseg B."/>
            <person name="Kato F."/>
            <person name="Tamura T."/>
            <person name="Batkhuu J."/>
            <person name="Anzai Y."/>
        </authorList>
    </citation>
    <scope>NUCLEOTIDE SEQUENCE [LARGE SCALE GENOMIC DNA]</scope>
    <source>
        <strain evidence="3">NUM-2625</strain>
    </source>
</reference>
<evidence type="ECO:0000313" key="2">
    <source>
        <dbReference type="EMBL" id="GIL25881.1"/>
    </source>
</evidence>
<proteinExistence type="predicted"/>
<comment type="caution">
    <text evidence="2">The sequence shown here is derived from an EMBL/GenBank/DDBJ whole genome shotgun (WGS) entry which is preliminary data.</text>
</comment>
<gene>
    <name evidence="2" type="ORF">NUM_11350</name>
</gene>
<evidence type="ECO:0000313" key="3">
    <source>
        <dbReference type="Proteomes" id="UP000614996"/>
    </source>
</evidence>